<keyword evidence="4" id="KW-1185">Reference proteome</keyword>
<name>A0A9P4KGA2_9PLEO</name>
<dbReference type="AlphaFoldDB" id="A0A9P4KGA2"/>
<feature type="chain" id="PRO_5040403843" evidence="2">
    <location>
        <begin position="17"/>
        <end position="144"/>
    </location>
</feature>
<organism evidence="3 4">
    <name type="scientific">Lojkania enalia</name>
    <dbReference type="NCBI Taxonomy" id="147567"/>
    <lineage>
        <taxon>Eukaryota</taxon>
        <taxon>Fungi</taxon>
        <taxon>Dikarya</taxon>
        <taxon>Ascomycota</taxon>
        <taxon>Pezizomycotina</taxon>
        <taxon>Dothideomycetes</taxon>
        <taxon>Pleosporomycetidae</taxon>
        <taxon>Pleosporales</taxon>
        <taxon>Pleosporales incertae sedis</taxon>
        <taxon>Lojkania</taxon>
    </lineage>
</organism>
<feature type="compositionally biased region" description="Pro residues" evidence="1">
    <location>
        <begin position="71"/>
        <end position="83"/>
    </location>
</feature>
<feature type="signal peptide" evidence="2">
    <location>
        <begin position="1"/>
        <end position="16"/>
    </location>
</feature>
<evidence type="ECO:0000256" key="1">
    <source>
        <dbReference type="SAM" id="MobiDB-lite"/>
    </source>
</evidence>
<keyword evidence="2" id="KW-0732">Signal</keyword>
<evidence type="ECO:0000313" key="3">
    <source>
        <dbReference type="EMBL" id="KAF2268599.1"/>
    </source>
</evidence>
<protein>
    <submittedName>
        <fullName evidence="3">Uncharacterized protein</fullName>
    </submittedName>
</protein>
<proteinExistence type="predicted"/>
<gene>
    <name evidence="3" type="ORF">CC78DRAFT_540858</name>
</gene>
<reference evidence="4" key="1">
    <citation type="journal article" date="2020" name="Stud. Mycol.">
        <title>101 Dothideomycetes genomes: A test case for predicting lifestyles and emergence of pathogens.</title>
        <authorList>
            <person name="Haridas S."/>
            <person name="Albert R."/>
            <person name="Binder M."/>
            <person name="Bloem J."/>
            <person name="LaButti K."/>
            <person name="Salamov A."/>
            <person name="Andreopoulos B."/>
            <person name="Baker S."/>
            <person name="Barry K."/>
            <person name="Bills G."/>
            <person name="Bluhm B."/>
            <person name="Cannon C."/>
            <person name="Castanera R."/>
            <person name="Culley D."/>
            <person name="Daum C."/>
            <person name="Ezra D."/>
            <person name="Gonzalez J."/>
            <person name="Henrissat B."/>
            <person name="Kuo A."/>
            <person name="Liang C."/>
            <person name="Lipzen A."/>
            <person name="Lutzoni F."/>
            <person name="Magnuson J."/>
            <person name="Mondo S."/>
            <person name="Nolan M."/>
            <person name="Ohm R."/>
            <person name="Pangilinan J."/>
            <person name="Park H.-J."/>
            <person name="Ramirez L."/>
            <person name="Alfaro M."/>
            <person name="Sun H."/>
            <person name="Tritt A."/>
            <person name="Yoshinaga Y."/>
            <person name="Zwiers L.-H."/>
            <person name="Turgeon B."/>
            <person name="Goodwin S."/>
            <person name="Spatafora J."/>
            <person name="Crous P."/>
            <person name="Grigoriev I."/>
        </authorList>
    </citation>
    <scope>NUCLEOTIDE SEQUENCE [LARGE SCALE GENOMIC DNA]</scope>
    <source>
        <strain evidence="4">CBS 304.66</strain>
    </source>
</reference>
<dbReference type="Proteomes" id="UP000800093">
    <property type="component" value="Unassembled WGS sequence"/>
</dbReference>
<dbReference type="EMBL" id="ML986586">
    <property type="protein sequence ID" value="KAF2268599.1"/>
    <property type="molecule type" value="Genomic_DNA"/>
</dbReference>
<evidence type="ECO:0000256" key="2">
    <source>
        <dbReference type="SAM" id="SignalP"/>
    </source>
</evidence>
<evidence type="ECO:0000313" key="4">
    <source>
        <dbReference type="Proteomes" id="UP000800093"/>
    </source>
</evidence>
<feature type="region of interest" description="Disordered" evidence="1">
    <location>
        <begin position="65"/>
        <end position="90"/>
    </location>
</feature>
<accession>A0A9P4KGA2</accession>
<comment type="caution">
    <text evidence="3">The sequence shown here is derived from an EMBL/GenBank/DDBJ whole genome shotgun (WGS) entry which is preliminary data.</text>
</comment>
<sequence length="144" mass="14678">MRFSLVAAAAVGVAAAGYVPVPYNVSTPSYPTPSYTEIPCEGPTTVTYGSITTYVTEKTTLTLECPTTTPEVPPPYTPSPPESTPYTPVYPTGGPVYPSMNATSTYVAPTGGYSTTPSPPEFTGAASQAGVGLAAVAGVLAYLL</sequence>